<dbReference type="Gene3D" id="3.40.50.12580">
    <property type="match status" value="1"/>
</dbReference>
<protein>
    <submittedName>
        <fullName evidence="1">Uncharacterized protein</fullName>
    </submittedName>
</protein>
<dbReference type="Pfam" id="PF05159">
    <property type="entry name" value="Capsule_synth"/>
    <property type="match status" value="1"/>
</dbReference>
<sequence length="398" mass="46239">MKIALITQNIKDPINFSSHFLNNLSLIIKEKFNIFLFTDTDKPLLTNYNTKQYNFISPRIKRSNHINLSVTDVNNIKKQINVYKKLGRKHNIWTLVTDYIDISEFYRKNFIEIRPDVLIVWNGITHSFQTAAVEVAKSFDIPVIFLERGLIPRSIFYDFQGVNAESEIGQNQQWQQQESLLTDKDIFNNIRKIIIETGGGLVAEKVTRSTLLKQNYIFFPLQRDTDSNMLFNSPYVKNMYSILNGLNNWCHENNNIPKILVRPHPEDPNTHYTKHMNFENLTIQSDGALLETIQKANAIMTVNSTVGFTSLILDKVVIALGKSIYNNRELCIEPKNMNELYATLNCPNDWILNSYMREKRKDFVSKVIANSHISFQHNIFLDIQLLALKNKIYSKILL</sequence>
<name>C6SA05_NEIME</name>
<evidence type="ECO:0000313" key="1">
    <source>
        <dbReference type="EMBL" id="CBA03529.1"/>
    </source>
</evidence>
<dbReference type="InterPro" id="IPR007833">
    <property type="entry name" value="Capsule_polysaccharide_synth"/>
</dbReference>
<dbReference type="GO" id="GO:0015774">
    <property type="term" value="P:polysaccharide transport"/>
    <property type="evidence" value="ECO:0007669"/>
    <property type="project" value="InterPro"/>
</dbReference>
<reference evidence="1" key="1">
    <citation type="journal article" date="2008" name="Proc. Natl. Acad. Sci. U.S.A.">
        <title>Whole-genome comparison of disease and carriage strains provides insights into virulence evolution in Neisseria meningitidis.</title>
        <authorList>
            <person name="Schoen C."/>
            <person name="Blom J."/>
            <person name="Claus H."/>
            <person name="Schramm-Glueck A."/>
            <person name="Brandt P."/>
            <person name="Mueller T."/>
            <person name="Goesmann A."/>
            <person name="Joseph B."/>
            <person name="Konietzny S."/>
            <person name="Kurzai O."/>
            <person name="Schmitt C."/>
            <person name="Friedrich T."/>
            <person name="Linke B."/>
            <person name="Vogel U."/>
            <person name="Frosch M."/>
        </authorList>
    </citation>
    <scope>NUCLEOTIDE SEQUENCE</scope>
    <source>
        <strain evidence="1">Alpha153</strain>
    </source>
</reference>
<gene>
    <name evidence="1" type="primary">rkpJ</name>
    <name evidence="1" type="ORF">NME_0115</name>
</gene>
<dbReference type="GO" id="GO:0000271">
    <property type="term" value="P:polysaccharide biosynthetic process"/>
    <property type="evidence" value="ECO:0007669"/>
    <property type="project" value="InterPro"/>
</dbReference>
<accession>C6SA05</accession>
<dbReference type="InterPro" id="IPR043148">
    <property type="entry name" value="TagF_C"/>
</dbReference>
<dbReference type="AlphaFoldDB" id="C6SA05"/>
<dbReference type="EMBL" id="AM889137">
    <property type="protein sequence ID" value="CBA03529.1"/>
    <property type="molecule type" value="Genomic_DNA"/>
</dbReference>
<proteinExistence type="predicted"/>
<organism evidence="1">
    <name type="scientific">Neisseria meningitidis alpha153</name>
    <dbReference type="NCBI Taxonomy" id="663926"/>
    <lineage>
        <taxon>Bacteria</taxon>
        <taxon>Pseudomonadati</taxon>
        <taxon>Pseudomonadota</taxon>
        <taxon>Betaproteobacteria</taxon>
        <taxon>Neisseriales</taxon>
        <taxon>Neisseriaceae</taxon>
        <taxon>Neisseria</taxon>
    </lineage>
</organism>